<sequence length="234" mass="23097">MSNKSRAGALATLGATLGMLGAMIGLAPSAQADACADVDVVFARGTGEPVGLGREGEAFVDALRGALPGKTVASYAVNYPASYDFLKATDGANDASAYLQTTAAACPDTSFVLGGYSQGAAVIDILTAAPGPVLDFTDPLPPAVADRVAAVAVFGNPSDRIGKPLTTASPLFGAKTVELCNGADPVCSPGNDRAAHSLYVESGLVDQGAAFAAGRLTAPVPPAAQLAANVSSGG</sequence>
<keyword evidence="4" id="KW-1015">Disulfide bond</keyword>
<dbReference type="InterPro" id="IPR006311">
    <property type="entry name" value="TAT_signal"/>
</dbReference>
<protein>
    <submittedName>
        <fullName evidence="6">Cutinase</fullName>
    </submittedName>
</protein>
<proteinExistence type="inferred from homology"/>
<name>A0A1H6JBP0_MYCRU</name>
<feature type="chain" id="PRO_5009298003" evidence="5">
    <location>
        <begin position="33"/>
        <end position="234"/>
    </location>
</feature>
<dbReference type="GO" id="GO:0052689">
    <property type="term" value="F:carboxylic ester hydrolase activity"/>
    <property type="evidence" value="ECO:0007669"/>
    <property type="project" value="UniProtKB-KW"/>
</dbReference>
<organism evidence="6 7">
    <name type="scientific">Mycolicibacterium rutilum</name>
    <name type="common">Mycobacterium rutilum</name>
    <dbReference type="NCBI Taxonomy" id="370526"/>
    <lineage>
        <taxon>Bacteria</taxon>
        <taxon>Bacillati</taxon>
        <taxon>Actinomycetota</taxon>
        <taxon>Actinomycetes</taxon>
        <taxon>Mycobacteriales</taxon>
        <taxon>Mycobacteriaceae</taxon>
        <taxon>Mycolicibacterium</taxon>
    </lineage>
</organism>
<evidence type="ECO:0000313" key="7">
    <source>
        <dbReference type="Proteomes" id="UP000182915"/>
    </source>
</evidence>
<dbReference type="AlphaFoldDB" id="A0A1H6JBP0"/>
<dbReference type="OrthoDB" id="3690529at2"/>
<dbReference type="PROSITE" id="PS51318">
    <property type="entry name" value="TAT"/>
    <property type="match status" value="1"/>
</dbReference>
<comment type="similarity">
    <text evidence="1">Belongs to the cutinase family.</text>
</comment>
<gene>
    <name evidence="6" type="ORF">SAMN04489835_1480</name>
</gene>
<dbReference type="SUPFAM" id="SSF53474">
    <property type="entry name" value="alpha/beta-Hydrolases"/>
    <property type="match status" value="1"/>
</dbReference>
<dbReference type="PANTHER" id="PTHR33630:SF9">
    <property type="entry name" value="CUTINASE 4"/>
    <property type="match status" value="1"/>
</dbReference>
<dbReference type="RefSeq" id="WP_083406611.1">
    <property type="nucleotide sequence ID" value="NZ_LT629971.1"/>
</dbReference>
<dbReference type="InterPro" id="IPR029058">
    <property type="entry name" value="AB_hydrolase_fold"/>
</dbReference>
<evidence type="ECO:0000256" key="2">
    <source>
        <dbReference type="ARBA" id="ARBA00022487"/>
    </source>
</evidence>
<keyword evidence="3" id="KW-0378">Hydrolase</keyword>
<evidence type="ECO:0000256" key="5">
    <source>
        <dbReference type="SAM" id="SignalP"/>
    </source>
</evidence>
<dbReference type="Proteomes" id="UP000182915">
    <property type="component" value="Chromosome I"/>
</dbReference>
<dbReference type="SMART" id="SM01110">
    <property type="entry name" value="Cutinase"/>
    <property type="match status" value="1"/>
</dbReference>
<dbReference type="InterPro" id="IPR000675">
    <property type="entry name" value="Cutinase/axe"/>
</dbReference>
<keyword evidence="7" id="KW-1185">Reference proteome</keyword>
<evidence type="ECO:0000256" key="4">
    <source>
        <dbReference type="ARBA" id="ARBA00023157"/>
    </source>
</evidence>
<accession>A0A1H6JBP0</accession>
<dbReference type="Gene3D" id="3.40.50.1820">
    <property type="entry name" value="alpha/beta hydrolase"/>
    <property type="match status" value="1"/>
</dbReference>
<feature type="signal peptide" evidence="5">
    <location>
        <begin position="1"/>
        <end position="32"/>
    </location>
</feature>
<reference evidence="7" key="1">
    <citation type="submission" date="2016-10" db="EMBL/GenBank/DDBJ databases">
        <authorList>
            <person name="Varghese N."/>
            <person name="Submissions S."/>
        </authorList>
    </citation>
    <scope>NUCLEOTIDE SEQUENCE [LARGE SCALE GENOMIC DNA]</scope>
    <source>
        <strain evidence="7">DSM 45405</strain>
    </source>
</reference>
<evidence type="ECO:0000256" key="1">
    <source>
        <dbReference type="ARBA" id="ARBA00007534"/>
    </source>
</evidence>
<dbReference type="EMBL" id="LT629971">
    <property type="protein sequence ID" value="SEH56410.1"/>
    <property type="molecule type" value="Genomic_DNA"/>
</dbReference>
<evidence type="ECO:0000313" key="6">
    <source>
        <dbReference type="EMBL" id="SEH56410.1"/>
    </source>
</evidence>
<evidence type="ECO:0000256" key="3">
    <source>
        <dbReference type="ARBA" id="ARBA00022801"/>
    </source>
</evidence>
<dbReference type="STRING" id="370526.SAMN04489835_1480"/>
<keyword evidence="5" id="KW-0732">Signal</keyword>
<dbReference type="PANTHER" id="PTHR33630">
    <property type="entry name" value="CUTINASE RV1984C-RELATED-RELATED"/>
    <property type="match status" value="1"/>
</dbReference>
<keyword evidence="2" id="KW-0719">Serine esterase</keyword>
<dbReference type="Pfam" id="PF01083">
    <property type="entry name" value="Cutinase"/>
    <property type="match status" value="1"/>
</dbReference>